<protein>
    <submittedName>
        <fullName evidence="5">HTH domain-containing protein</fullName>
    </submittedName>
</protein>
<dbReference type="InterPro" id="IPR052362">
    <property type="entry name" value="HTH-GbsR_regulator"/>
</dbReference>
<reference evidence="5 6" key="1">
    <citation type="journal article" date="2015" name="Appl. Environ. Microbiol.">
        <title>Nanoarchaeota, Their Sulfolobales Host, and Nanoarchaeota Virus Distribution across Yellowstone National Park Hot Springs.</title>
        <authorList>
            <person name="Munson-McGee J.H."/>
            <person name="Field E.K."/>
            <person name="Bateson M."/>
            <person name="Rooney C."/>
            <person name="Stepanauskas R."/>
            <person name="Young M.J."/>
        </authorList>
    </citation>
    <scope>NUCLEOTIDE SEQUENCE [LARGE SCALE GENOMIC DNA]</scope>
    <source>
        <strain evidence="5">SCGC AC-742_N10</strain>
    </source>
</reference>
<comment type="caution">
    <text evidence="5">The sequence shown here is derived from an EMBL/GenBank/DDBJ whole genome shotgun (WGS) entry which is preliminary data.</text>
</comment>
<dbReference type="SUPFAM" id="SSF46785">
    <property type="entry name" value="Winged helix' DNA-binding domain"/>
    <property type="match status" value="1"/>
</dbReference>
<dbReference type="InterPro" id="IPR036388">
    <property type="entry name" value="WH-like_DNA-bd_sf"/>
</dbReference>
<evidence type="ECO:0000313" key="5">
    <source>
        <dbReference type="EMBL" id="PVU74386.1"/>
    </source>
</evidence>
<name>A0A2T9X2R2_9CREN</name>
<dbReference type="Gene3D" id="1.10.10.10">
    <property type="entry name" value="Winged helix-like DNA-binding domain superfamily/Winged helix DNA-binding domain"/>
    <property type="match status" value="1"/>
</dbReference>
<sequence length="127" mass="14554">MAERIKFPDGREVDIHEVMAFLYGLSKSDVEVLHVIMSKKGKISTDELAETLKVTKASISKSINNLIYKGLIMRDKIEEDKKKGRPGYVYWVDNEYLYKKIAEDLEALVSKVKENLKEHLPVIAEAQ</sequence>
<evidence type="ECO:0000313" key="6">
    <source>
        <dbReference type="Proteomes" id="UP000245638"/>
    </source>
</evidence>
<dbReference type="InterPro" id="IPR036390">
    <property type="entry name" value="WH_DNA-bd_sf"/>
</dbReference>
<dbReference type="RefSeq" id="WP_013775736.1">
    <property type="nucleotide sequence ID" value="NC_015518.1"/>
</dbReference>
<organism evidence="5 6">
    <name type="scientific">Acidianus hospitalis</name>
    <dbReference type="NCBI Taxonomy" id="563177"/>
    <lineage>
        <taxon>Archaea</taxon>
        <taxon>Thermoproteota</taxon>
        <taxon>Thermoprotei</taxon>
        <taxon>Sulfolobales</taxon>
        <taxon>Sulfolobaceae</taxon>
        <taxon>Acidianus</taxon>
    </lineage>
</organism>
<dbReference type="PANTHER" id="PTHR38465">
    <property type="entry name" value="HTH-TYPE TRANSCRIPTIONAL REGULATOR MJ1563-RELATED"/>
    <property type="match status" value="1"/>
</dbReference>
<dbReference type="InterPro" id="IPR002831">
    <property type="entry name" value="Tscrpt_reg_TrmB_N"/>
</dbReference>
<evidence type="ECO:0000256" key="2">
    <source>
        <dbReference type="ARBA" id="ARBA00023125"/>
    </source>
</evidence>
<dbReference type="AlphaFoldDB" id="A0A2T9X2R2"/>
<proteinExistence type="predicted"/>
<keyword evidence="2" id="KW-0238">DNA-binding</keyword>
<dbReference type="EMBL" id="QEFD01000219">
    <property type="protein sequence ID" value="PVU74386.1"/>
    <property type="molecule type" value="Genomic_DNA"/>
</dbReference>
<gene>
    <name evidence="5" type="ORF">DDW13_07680</name>
</gene>
<dbReference type="Pfam" id="PF01978">
    <property type="entry name" value="TrmB"/>
    <property type="match status" value="1"/>
</dbReference>
<keyword evidence="1" id="KW-0805">Transcription regulation</keyword>
<keyword evidence="3" id="KW-0804">Transcription</keyword>
<evidence type="ECO:0000256" key="1">
    <source>
        <dbReference type="ARBA" id="ARBA00023015"/>
    </source>
</evidence>
<evidence type="ECO:0000259" key="4">
    <source>
        <dbReference type="Pfam" id="PF01978"/>
    </source>
</evidence>
<dbReference type="PANTHER" id="PTHR38465:SF1">
    <property type="entry name" value="HTH-TYPE TRANSCRIPTIONAL REGULATOR MJ1563-RELATED"/>
    <property type="match status" value="1"/>
</dbReference>
<evidence type="ECO:0000256" key="3">
    <source>
        <dbReference type="ARBA" id="ARBA00023163"/>
    </source>
</evidence>
<accession>A0A2T9X2R2</accession>
<dbReference type="OMA" id="PAYVYWV"/>
<dbReference type="GO" id="GO:0003677">
    <property type="term" value="F:DNA binding"/>
    <property type="evidence" value="ECO:0007669"/>
    <property type="project" value="UniProtKB-KW"/>
</dbReference>
<dbReference type="Proteomes" id="UP000245638">
    <property type="component" value="Unassembled WGS sequence"/>
</dbReference>
<feature type="domain" description="Transcription regulator TrmB N-terminal" evidence="4">
    <location>
        <begin position="23"/>
        <end position="78"/>
    </location>
</feature>